<keyword evidence="3" id="KW-1185">Reference proteome</keyword>
<evidence type="ECO:0000256" key="1">
    <source>
        <dbReference type="SAM" id="Phobius"/>
    </source>
</evidence>
<gene>
    <name evidence="2" type="ORF">M6D93_01730</name>
</gene>
<keyword evidence="1" id="KW-0472">Membrane</keyword>
<reference evidence="2" key="1">
    <citation type="journal article" date="2018" name="Int. J. Syst. Evol. Microbiol.">
        <title>Jatrophihabitans telluris sp. nov., isolated from sediment soil of lava forest wetlands and the emended description of the genus Jatrophihabitans.</title>
        <authorList>
            <person name="Lee K.C."/>
            <person name="Suh M.K."/>
            <person name="Eom M.K."/>
            <person name="Kim K.K."/>
            <person name="Kim J.S."/>
            <person name="Kim D.S."/>
            <person name="Ko S.H."/>
            <person name="Shin Y.K."/>
            <person name="Lee J.S."/>
        </authorList>
    </citation>
    <scope>NUCLEOTIDE SEQUENCE</scope>
    <source>
        <strain evidence="2">N237</strain>
    </source>
</reference>
<keyword evidence="1" id="KW-1133">Transmembrane helix</keyword>
<organism evidence="2 3">
    <name type="scientific">Jatrophihabitans telluris</name>
    <dbReference type="NCBI Taxonomy" id="2038343"/>
    <lineage>
        <taxon>Bacteria</taxon>
        <taxon>Bacillati</taxon>
        <taxon>Actinomycetota</taxon>
        <taxon>Actinomycetes</taxon>
        <taxon>Jatrophihabitantales</taxon>
        <taxon>Jatrophihabitantaceae</taxon>
        <taxon>Jatrophihabitans</taxon>
    </lineage>
</organism>
<evidence type="ECO:0000313" key="2">
    <source>
        <dbReference type="EMBL" id="UQX88735.1"/>
    </source>
</evidence>
<keyword evidence="1" id="KW-0812">Transmembrane</keyword>
<accession>A0ABY4QZ24</accession>
<name>A0ABY4QZ24_9ACTN</name>
<proteinExistence type="predicted"/>
<evidence type="ECO:0008006" key="4">
    <source>
        <dbReference type="Google" id="ProtNLM"/>
    </source>
</evidence>
<evidence type="ECO:0000313" key="3">
    <source>
        <dbReference type="Proteomes" id="UP001056336"/>
    </source>
</evidence>
<dbReference type="EMBL" id="CP097332">
    <property type="protein sequence ID" value="UQX88735.1"/>
    <property type="molecule type" value="Genomic_DNA"/>
</dbReference>
<feature type="transmembrane region" description="Helical" evidence="1">
    <location>
        <begin position="39"/>
        <end position="56"/>
    </location>
</feature>
<dbReference type="RefSeq" id="WP_249772446.1">
    <property type="nucleotide sequence ID" value="NZ_CP097332.1"/>
</dbReference>
<reference evidence="2" key="2">
    <citation type="submission" date="2022-05" db="EMBL/GenBank/DDBJ databases">
        <authorList>
            <person name="Kim J.-S."/>
            <person name="Lee K."/>
            <person name="Suh M."/>
            <person name="Eom M."/>
            <person name="Kim J.-S."/>
            <person name="Kim D.-S."/>
            <person name="Ko S.-H."/>
            <person name="Shin Y."/>
            <person name="Lee J.-S."/>
        </authorList>
    </citation>
    <scope>NUCLEOTIDE SEQUENCE</scope>
    <source>
        <strain evidence="2">N237</strain>
    </source>
</reference>
<sequence>MSGNQPRGRGLFRRFFEAIGLLRGEQSVDFRDLSLGHKILYVAIVVAACLVVAKLIA</sequence>
<protein>
    <recommendedName>
        <fullName evidence="4">DUF2970 domain-containing protein</fullName>
    </recommendedName>
</protein>
<dbReference type="Proteomes" id="UP001056336">
    <property type="component" value="Chromosome"/>
</dbReference>